<dbReference type="STRING" id="1235802.C823_02640"/>
<dbReference type="HOGENOM" id="CLU_1641211_0_0_9"/>
<dbReference type="Pfam" id="PF20574">
    <property type="entry name" value="DUF6783"/>
    <property type="match status" value="1"/>
</dbReference>
<evidence type="ECO:0000313" key="2">
    <source>
        <dbReference type="Proteomes" id="UP000012589"/>
    </source>
</evidence>
<dbReference type="AlphaFoldDB" id="N2ANV3"/>
<dbReference type="InterPro" id="IPR046710">
    <property type="entry name" value="DUF6783"/>
</dbReference>
<dbReference type="EMBL" id="AQFT01000085">
    <property type="protein sequence ID" value="EMZ26144.1"/>
    <property type="molecule type" value="Genomic_DNA"/>
</dbReference>
<sequence>MYKKERKYIRMCLRPTARNGFDRARACLKNHSRHLHAPLCVIFAPNSGYIARYAPFIWRKSPTNCDAHLSENIFQTRSRVCLKNHSRHLHAPLCGRFVPHSVNVAHYASLIRDNIFCNDRKYWQIRPPPTGNRIFQTCFSEARFYKAVPAAEFLSAGFDFL</sequence>
<name>N2ANV3_9FIRM</name>
<dbReference type="eggNOG" id="ENOG503455C">
    <property type="taxonomic scope" value="Bacteria"/>
</dbReference>
<protein>
    <submittedName>
        <fullName evidence="1">Uncharacterized protein</fullName>
    </submittedName>
</protein>
<evidence type="ECO:0000313" key="1">
    <source>
        <dbReference type="EMBL" id="EMZ26144.1"/>
    </source>
</evidence>
<accession>N2ANV3</accession>
<dbReference type="Proteomes" id="UP000012589">
    <property type="component" value="Unassembled WGS sequence"/>
</dbReference>
<organism evidence="1 2">
    <name type="scientific">Eubacterium plexicaudatum ASF492</name>
    <dbReference type="NCBI Taxonomy" id="1235802"/>
    <lineage>
        <taxon>Bacteria</taxon>
        <taxon>Bacillati</taxon>
        <taxon>Bacillota</taxon>
        <taxon>Clostridia</taxon>
        <taxon>Eubacteriales</taxon>
        <taxon>Eubacteriaceae</taxon>
        <taxon>Eubacterium</taxon>
    </lineage>
</organism>
<proteinExistence type="predicted"/>
<comment type="caution">
    <text evidence="1">The sequence shown here is derived from an EMBL/GenBank/DDBJ whole genome shotgun (WGS) entry which is preliminary data.</text>
</comment>
<reference evidence="1 2" key="1">
    <citation type="journal article" date="2014" name="Genome Announc.">
        <title>Draft genome sequences of the altered schaedler flora, a defined bacterial community from gnotobiotic mice.</title>
        <authorList>
            <person name="Wannemuehler M.J."/>
            <person name="Overstreet A.M."/>
            <person name="Ward D.V."/>
            <person name="Phillips G.J."/>
        </authorList>
    </citation>
    <scope>NUCLEOTIDE SEQUENCE [LARGE SCALE GENOMIC DNA]</scope>
    <source>
        <strain evidence="1 2">ASF492</strain>
    </source>
</reference>
<gene>
    <name evidence="1" type="ORF">C823_02640</name>
</gene>
<keyword evidence="2" id="KW-1185">Reference proteome</keyword>